<dbReference type="PANTHER" id="PTHR43520:SF8">
    <property type="entry name" value="P-TYPE CU(+) TRANSPORTER"/>
    <property type="match status" value="1"/>
</dbReference>
<dbReference type="GO" id="GO:0016020">
    <property type="term" value="C:membrane"/>
    <property type="evidence" value="ECO:0007669"/>
    <property type="project" value="InterPro"/>
</dbReference>
<keyword evidence="2" id="KW-0812">Transmembrane</keyword>
<dbReference type="InterPro" id="IPR023214">
    <property type="entry name" value="HAD_sf"/>
</dbReference>
<feature type="transmembrane region" description="Helical" evidence="2">
    <location>
        <begin position="163"/>
        <end position="180"/>
    </location>
</feature>
<dbReference type="Gene3D" id="3.40.50.1000">
    <property type="entry name" value="HAD superfamily/HAD-like"/>
    <property type="match status" value="1"/>
</dbReference>
<proteinExistence type="predicted"/>
<dbReference type="AlphaFoldDB" id="X1FI41"/>
<evidence type="ECO:0000313" key="3">
    <source>
        <dbReference type="EMBL" id="GAH45331.1"/>
    </source>
</evidence>
<dbReference type="NCBIfam" id="TIGR01494">
    <property type="entry name" value="ATPase_P-type"/>
    <property type="match status" value="1"/>
</dbReference>
<name>X1FI41_9ZZZZ</name>
<gene>
    <name evidence="3" type="ORF">S03H2_12029</name>
</gene>
<dbReference type="GO" id="GO:0043682">
    <property type="term" value="F:P-type divalent copper transporter activity"/>
    <property type="evidence" value="ECO:0007669"/>
    <property type="project" value="TreeGrafter"/>
</dbReference>
<accession>X1FI41</accession>
<dbReference type="PANTHER" id="PTHR43520">
    <property type="entry name" value="ATP7, ISOFORM B"/>
    <property type="match status" value="1"/>
</dbReference>
<dbReference type="GO" id="GO:0016887">
    <property type="term" value="F:ATP hydrolysis activity"/>
    <property type="evidence" value="ECO:0007669"/>
    <property type="project" value="InterPro"/>
</dbReference>
<feature type="non-terminal residue" evidence="3">
    <location>
        <position position="1"/>
    </location>
</feature>
<dbReference type="SUPFAM" id="SSF56784">
    <property type="entry name" value="HAD-like"/>
    <property type="match status" value="1"/>
</dbReference>
<comment type="caution">
    <text evidence="3">The sequence shown here is derived from an EMBL/GenBank/DDBJ whole genome shotgun (WGS) entry which is preliminary data.</text>
</comment>
<protein>
    <recommendedName>
        <fullName evidence="4">HMA domain-containing protein</fullName>
    </recommendedName>
</protein>
<keyword evidence="2" id="KW-0472">Membrane</keyword>
<dbReference type="GO" id="GO:0055070">
    <property type="term" value="P:copper ion homeostasis"/>
    <property type="evidence" value="ECO:0007669"/>
    <property type="project" value="TreeGrafter"/>
</dbReference>
<dbReference type="GO" id="GO:0005524">
    <property type="term" value="F:ATP binding"/>
    <property type="evidence" value="ECO:0007669"/>
    <property type="project" value="InterPro"/>
</dbReference>
<reference evidence="3" key="1">
    <citation type="journal article" date="2014" name="Front. Microbiol.">
        <title>High frequency of phylogenetically diverse reductive dehalogenase-homologous genes in deep subseafloor sedimentary metagenomes.</title>
        <authorList>
            <person name="Kawai M."/>
            <person name="Futagami T."/>
            <person name="Toyoda A."/>
            <person name="Takaki Y."/>
            <person name="Nishi S."/>
            <person name="Hori S."/>
            <person name="Arai W."/>
            <person name="Tsubouchi T."/>
            <person name="Morono Y."/>
            <person name="Uchiyama I."/>
            <person name="Ito T."/>
            <person name="Fujiyama A."/>
            <person name="Inagaki F."/>
            <person name="Takami H."/>
        </authorList>
    </citation>
    <scope>NUCLEOTIDE SEQUENCE</scope>
    <source>
        <strain evidence="3">Expedition CK06-06</strain>
    </source>
</reference>
<dbReference type="GO" id="GO:0005507">
    <property type="term" value="F:copper ion binding"/>
    <property type="evidence" value="ECO:0007669"/>
    <property type="project" value="TreeGrafter"/>
</dbReference>
<dbReference type="Pfam" id="PF00702">
    <property type="entry name" value="Hydrolase"/>
    <property type="match status" value="1"/>
</dbReference>
<dbReference type="PRINTS" id="PR00119">
    <property type="entry name" value="CATATPASE"/>
</dbReference>
<evidence type="ECO:0008006" key="4">
    <source>
        <dbReference type="Google" id="ProtNLM"/>
    </source>
</evidence>
<keyword evidence="2" id="KW-1133">Transmembrane helix</keyword>
<feature type="transmembrane region" description="Helical" evidence="2">
    <location>
        <begin position="186"/>
        <end position="204"/>
    </location>
</feature>
<dbReference type="InterPro" id="IPR001757">
    <property type="entry name" value="P_typ_ATPase"/>
</dbReference>
<keyword evidence="1" id="KW-1278">Translocase</keyword>
<dbReference type="InterPro" id="IPR036412">
    <property type="entry name" value="HAD-like_sf"/>
</dbReference>
<dbReference type="EMBL" id="BARU01006126">
    <property type="protein sequence ID" value="GAH45331.1"/>
    <property type="molecule type" value="Genomic_DNA"/>
</dbReference>
<sequence>KPKSTEKYLDLLEEGKIVVEVYKNGINIGSISIEDPIREDSDKAVLKLKNLGIIPIMLSGDNLKTAQAIARQVGIKKVYAGVKPQDKLNIIREYQQKGSKILMVGDGINDAASLKGADIGVAIGEGADLAIDSADIVIVKGGISRIVDSIEISRKTFQIIKQNLFWAFFYNGAVIPMAMAGLLHPAIAEGAMAISSITVILNSLRIK</sequence>
<evidence type="ECO:0000256" key="1">
    <source>
        <dbReference type="ARBA" id="ARBA00022967"/>
    </source>
</evidence>
<organism evidence="3">
    <name type="scientific">marine sediment metagenome</name>
    <dbReference type="NCBI Taxonomy" id="412755"/>
    <lineage>
        <taxon>unclassified sequences</taxon>
        <taxon>metagenomes</taxon>
        <taxon>ecological metagenomes</taxon>
    </lineage>
</organism>
<evidence type="ECO:0000256" key="2">
    <source>
        <dbReference type="SAM" id="Phobius"/>
    </source>
</evidence>
<dbReference type="PRINTS" id="PR00120">
    <property type="entry name" value="HATPASE"/>
</dbReference>